<accession>A0ABX9APW0</accession>
<dbReference type="Gene3D" id="3.55.50.30">
    <property type="match status" value="1"/>
</dbReference>
<evidence type="ECO:0000259" key="2">
    <source>
        <dbReference type="Pfam" id="PF04773"/>
    </source>
</evidence>
<evidence type="ECO:0000313" key="5">
    <source>
        <dbReference type="Proteomes" id="UP000825886"/>
    </source>
</evidence>
<evidence type="ECO:0000259" key="3">
    <source>
        <dbReference type="Pfam" id="PF16220"/>
    </source>
</evidence>
<dbReference type="InterPro" id="IPR006860">
    <property type="entry name" value="FecR"/>
</dbReference>
<feature type="domain" description="FecR N-terminal" evidence="3">
    <location>
        <begin position="12"/>
        <end position="55"/>
    </location>
</feature>
<evidence type="ECO:0000256" key="1">
    <source>
        <dbReference type="SAM" id="Phobius"/>
    </source>
</evidence>
<keyword evidence="1" id="KW-0472">Membrane</keyword>
<keyword evidence="5" id="KW-1185">Reference proteome</keyword>
<dbReference type="Gene3D" id="2.60.120.1440">
    <property type="match status" value="1"/>
</dbReference>
<protein>
    <submittedName>
        <fullName evidence="4">FecR domain-containing protein</fullName>
    </submittedName>
</protein>
<dbReference type="PANTHER" id="PTHR30273">
    <property type="entry name" value="PERIPLASMIC SIGNAL SENSOR AND SIGMA FACTOR ACTIVATOR FECR-RELATED"/>
    <property type="match status" value="1"/>
</dbReference>
<dbReference type="PANTHER" id="PTHR30273:SF2">
    <property type="entry name" value="PROTEIN FECR"/>
    <property type="match status" value="1"/>
</dbReference>
<dbReference type="InterPro" id="IPR012373">
    <property type="entry name" value="Ferrdict_sens_TM"/>
</dbReference>
<dbReference type="Pfam" id="PF16220">
    <property type="entry name" value="DUF4880"/>
    <property type="match status" value="1"/>
</dbReference>
<proteinExistence type="predicted"/>
<feature type="transmembrane region" description="Helical" evidence="1">
    <location>
        <begin position="75"/>
        <end position="94"/>
    </location>
</feature>
<dbReference type="EMBL" id="CP081864">
    <property type="protein sequence ID" value="QZN96659.1"/>
    <property type="molecule type" value="Genomic_DNA"/>
</dbReference>
<feature type="domain" description="FecR protein" evidence="2">
    <location>
        <begin position="102"/>
        <end position="193"/>
    </location>
</feature>
<keyword evidence="1" id="KW-0812">Transmembrane</keyword>
<dbReference type="Pfam" id="PF04773">
    <property type="entry name" value="FecR"/>
    <property type="match status" value="1"/>
</dbReference>
<name>A0ABX9APW0_9ENTR</name>
<dbReference type="RefSeq" id="WP_222159686.1">
    <property type="nucleotide sequence ID" value="NZ_CP081864.1"/>
</dbReference>
<sequence length="312" mass="35165">MNQKAELARIQQQAAEWLIRFSEPEEDEAARAAEWQRWCEQDARHERVYHQMQQLWSSAALTPATTQRKARPQRFLSLALALGVVGMLASQLPYRYWLADQRTAIGEIRRLTLDDGSILTLNTDSAVNLHFDTRQRTVELVQGEAYAQVAKDPAGRPFVIRSLQASAQALGTRYSVREVGEETRVHVEESRVRVTAQGDPAVSVDLSAGQQVSLTQYALLDDVQDGVAEAGWLHNQLVFENAPLSEVLDELRRYHRGVIYLDPRDRRMLDKLRFTGVLPLDDTGRALSLLSHSLPLSYRQPVDAVALIGSKK</sequence>
<dbReference type="Proteomes" id="UP000825886">
    <property type="component" value="Chromosome"/>
</dbReference>
<keyword evidence="1" id="KW-1133">Transmembrane helix</keyword>
<dbReference type="InterPro" id="IPR032623">
    <property type="entry name" value="FecR_N"/>
</dbReference>
<evidence type="ECO:0000313" key="4">
    <source>
        <dbReference type="EMBL" id="QZN96659.1"/>
    </source>
</evidence>
<gene>
    <name evidence="4" type="ORF">K6K13_04275</name>
</gene>
<dbReference type="PIRSF" id="PIRSF018266">
    <property type="entry name" value="FecR"/>
    <property type="match status" value="1"/>
</dbReference>
<organism evidence="4 5">
    <name type="scientific">Symbiopectobacterium purcellii</name>
    <dbReference type="NCBI Taxonomy" id="2871826"/>
    <lineage>
        <taxon>Bacteria</taxon>
        <taxon>Pseudomonadati</taxon>
        <taxon>Pseudomonadota</taxon>
        <taxon>Gammaproteobacteria</taxon>
        <taxon>Enterobacterales</taxon>
        <taxon>Enterobacteriaceae</taxon>
    </lineage>
</organism>
<reference evidence="4 5" key="1">
    <citation type="submission" date="2021-08" db="EMBL/GenBank/DDBJ databases">
        <title>Culture and genomic analysis of Symbiopectobacterium purcellii sp. nov. gen. nov., isolated from the leafhopper Empoasca decipiens.</title>
        <authorList>
            <person name="Nadal-Jimenez P."/>
            <person name="Siozios S."/>
            <person name="Halliday N."/>
            <person name="Camara M."/>
            <person name="Hurst G.D.D."/>
        </authorList>
    </citation>
    <scope>NUCLEOTIDE SEQUENCE [LARGE SCALE GENOMIC DNA]</scope>
    <source>
        <strain evidence="4 5">SyEd1</strain>
    </source>
</reference>